<dbReference type="InterPro" id="IPR006153">
    <property type="entry name" value="Cation/H_exchanger_TM"/>
</dbReference>
<keyword evidence="4 5" id="KW-0472">Membrane</keyword>
<gene>
    <name evidence="7" type="ORF">RM539_10315</name>
</gene>
<dbReference type="RefSeq" id="WP_311503318.1">
    <property type="nucleotide sequence ID" value="NZ_JAVRHK010000006.1"/>
</dbReference>
<feature type="transmembrane region" description="Helical" evidence="5">
    <location>
        <begin position="94"/>
        <end position="116"/>
    </location>
</feature>
<dbReference type="PANTHER" id="PTHR31382">
    <property type="entry name" value="NA(+)/H(+) ANTIPORTER"/>
    <property type="match status" value="1"/>
</dbReference>
<dbReference type="EMBL" id="JAVRHK010000006">
    <property type="protein sequence ID" value="MDT0676974.1"/>
    <property type="molecule type" value="Genomic_DNA"/>
</dbReference>
<sequence>MDLMLSVFFVSLLVLASGGLFKWMEDVYLTGPLLAMLLGIILGPIALDLIHFKDELQAEKSIKIACEFTIAMALMATALRIPANFFRNHFWSQSVIICLGIVLMCLLSTAVFYILLDGFSLIECLLFGAIITPTDPVIAATLITGEKAKKYLPLLVRRTLSFEAGANDGLAYPVVILAIFLVNNGLSGFPAKEFLLQTILYETILCSVIAYIVGRLAGLFMHRSNKHGIMNRKSILPFSLALAFMLLSGLDVMGMNGIIGVFVGGMGYAQYLSKKEDLQEERVQESMERIFTIPVFFFLGIALPWQEWMKLGWTAVFICIGILLFRRIPALLLLMPIIPKFRKKLNDILVMGWFGPIGVAALYYALHSKEKTNLEEVWIIPTLIVFASTIMHGITSLPFERLFYKLKKPDEEG</sequence>
<feature type="transmembrane region" description="Helical" evidence="5">
    <location>
        <begin position="348"/>
        <end position="366"/>
    </location>
</feature>
<feature type="domain" description="Cation/H+ exchanger transmembrane" evidence="6">
    <location>
        <begin position="19"/>
        <end position="395"/>
    </location>
</feature>
<name>A0ABU3D643_9FLAO</name>
<evidence type="ECO:0000259" key="6">
    <source>
        <dbReference type="Pfam" id="PF00999"/>
    </source>
</evidence>
<feature type="transmembrane region" description="Helical" evidence="5">
    <location>
        <begin position="312"/>
        <end position="336"/>
    </location>
</feature>
<accession>A0ABU3D643</accession>
<feature type="transmembrane region" description="Helical" evidence="5">
    <location>
        <begin position="199"/>
        <end position="221"/>
    </location>
</feature>
<organism evidence="7 8">
    <name type="scientific">Autumnicola musiva</name>
    <dbReference type="NCBI Taxonomy" id="3075589"/>
    <lineage>
        <taxon>Bacteria</taxon>
        <taxon>Pseudomonadati</taxon>
        <taxon>Bacteroidota</taxon>
        <taxon>Flavobacteriia</taxon>
        <taxon>Flavobacteriales</taxon>
        <taxon>Flavobacteriaceae</taxon>
        <taxon>Autumnicola</taxon>
    </lineage>
</organism>
<comment type="caution">
    <text evidence="7">The sequence shown here is derived from an EMBL/GenBank/DDBJ whole genome shotgun (WGS) entry which is preliminary data.</text>
</comment>
<comment type="subcellular location">
    <subcellularLocation>
        <location evidence="1">Membrane</location>
        <topology evidence="1">Multi-pass membrane protein</topology>
    </subcellularLocation>
</comment>
<feature type="transmembrane region" description="Helical" evidence="5">
    <location>
        <begin position="378"/>
        <end position="399"/>
    </location>
</feature>
<feature type="transmembrane region" description="Helical" evidence="5">
    <location>
        <begin position="125"/>
        <end position="145"/>
    </location>
</feature>
<feature type="transmembrane region" description="Helical" evidence="5">
    <location>
        <begin position="62"/>
        <end position="82"/>
    </location>
</feature>
<protein>
    <submittedName>
        <fullName evidence="7">Cation:proton antiporter</fullName>
    </submittedName>
</protein>
<reference evidence="7 8" key="1">
    <citation type="submission" date="2023-09" db="EMBL/GenBank/DDBJ databases">
        <authorList>
            <person name="Rey-Velasco X."/>
        </authorList>
    </citation>
    <scope>NUCLEOTIDE SEQUENCE [LARGE SCALE GENOMIC DNA]</scope>
    <source>
        <strain evidence="7 8">F117</strain>
    </source>
</reference>
<dbReference type="Proteomes" id="UP001262582">
    <property type="component" value="Unassembled WGS sequence"/>
</dbReference>
<evidence type="ECO:0000256" key="4">
    <source>
        <dbReference type="ARBA" id="ARBA00023136"/>
    </source>
</evidence>
<proteinExistence type="predicted"/>
<keyword evidence="2 5" id="KW-0812">Transmembrane</keyword>
<feature type="transmembrane region" description="Helical" evidence="5">
    <location>
        <begin position="170"/>
        <end position="187"/>
    </location>
</feature>
<keyword evidence="3 5" id="KW-1133">Transmembrane helix</keyword>
<dbReference type="InterPro" id="IPR004712">
    <property type="entry name" value="Na+/H+_antiporter_fungi"/>
</dbReference>
<feature type="transmembrane region" description="Helical" evidence="5">
    <location>
        <begin position="241"/>
        <end position="269"/>
    </location>
</feature>
<dbReference type="Pfam" id="PF00999">
    <property type="entry name" value="Na_H_Exchanger"/>
    <property type="match status" value="1"/>
</dbReference>
<feature type="transmembrane region" description="Helical" evidence="5">
    <location>
        <begin position="28"/>
        <end position="50"/>
    </location>
</feature>
<evidence type="ECO:0000313" key="8">
    <source>
        <dbReference type="Proteomes" id="UP001262582"/>
    </source>
</evidence>
<evidence type="ECO:0000256" key="1">
    <source>
        <dbReference type="ARBA" id="ARBA00004141"/>
    </source>
</evidence>
<keyword evidence="8" id="KW-1185">Reference proteome</keyword>
<dbReference type="PANTHER" id="PTHR31382:SF1">
    <property type="entry name" value="SODIUM ION_PROTON EXCHANGER (EUROFUNG)"/>
    <property type="match status" value="1"/>
</dbReference>
<evidence type="ECO:0000256" key="2">
    <source>
        <dbReference type="ARBA" id="ARBA00022692"/>
    </source>
</evidence>
<evidence type="ECO:0000313" key="7">
    <source>
        <dbReference type="EMBL" id="MDT0676974.1"/>
    </source>
</evidence>
<evidence type="ECO:0000256" key="5">
    <source>
        <dbReference type="SAM" id="Phobius"/>
    </source>
</evidence>
<evidence type="ECO:0000256" key="3">
    <source>
        <dbReference type="ARBA" id="ARBA00022989"/>
    </source>
</evidence>